<sequence length="96" mass="10508">MIGVVLTVFLVPIVLAAGVIVHKSQPAIPDPPSEEELYAEQIRPAMEALYREAFEHGYVYALRGEVRRPTAAEREQWAYSLPAPDASTFGALQAVA</sequence>
<accession>A0A0U1D5V6</accession>
<keyword evidence="2" id="KW-1185">Reference proteome</keyword>
<dbReference type="AlphaFoldDB" id="A0A0U1D5V6"/>
<evidence type="ECO:0000313" key="1">
    <source>
        <dbReference type="EMBL" id="CQD07415.1"/>
    </source>
</evidence>
<name>A0A0U1D5V6_9MYCO</name>
<dbReference type="RefSeq" id="WP_090419524.1">
    <property type="nucleotide sequence ID" value="NZ_CTEC01000001.1"/>
</dbReference>
<dbReference type="Proteomes" id="UP000199601">
    <property type="component" value="Unassembled WGS sequence"/>
</dbReference>
<dbReference type="EMBL" id="CTEC01000001">
    <property type="protein sequence ID" value="CQD07415.1"/>
    <property type="molecule type" value="Genomic_DNA"/>
</dbReference>
<organism evidence="1 2">
    <name type="scientific">Mycobacterium europaeum</name>
    <dbReference type="NCBI Taxonomy" id="761804"/>
    <lineage>
        <taxon>Bacteria</taxon>
        <taxon>Bacillati</taxon>
        <taxon>Actinomycetota</taxon>
        <taxon>Actinomycetes</taxon>
        <taxon>Mycobacteriales</taxon>
        <taxon>Mycobacteriaceae</taxon>
        <taxon>Mycobacterium</taxon>
        <taxon>Mycobacterium simiae complex</taxon>
    </lineage>
</organism>
<evidence type="ECO:0000313" key="2">
    <source>
        <dbReference type="Proteomes" id="UP000199601"/>
    </source>
</evidence>
<gene>
    <name evidence="1" type="ORF">BN000_01481</name>
</gene>
<reference evidence="2" key="1">
    <citation type="submission" date="2015-03" db="EMBL/GenBank/DDBJ databases">
        <authorList>
            <person name="Urmite Genomes"/>
        </authorList>
    </citation>
    <scope>NUCLEOTIDE SEQUENCE [LARGE SCALE GENOMIC DNA]</scope>
    <source>
        <strain evidence="2">CSUR P1344</strain>
    </source>
</reference>
<protein>
    <submittedName>
        <fullName evidence="1">Uncharacterized protein</fullName>
    </submittedName>
</protein>
<proteinExistence type="predicted"/>